<keyword evidence="8" id="KW-1185">Reference proteome</keyword>
<evidence type="ECO:0000256" key="6">
    <source>
        <dbReference type="SAM" id="Phobius"/>
    </source>
</evidence>
<comment type="caution">
    <text evidence="7">The sequence shown here is derived from an EMBL/GenBank/DDBJ whole genome shotgun (WGS) entry which is preliminary data.</text>
</comment>
<keyword evidence="5 6" id="KW-0472">Membrane</keyword>
<sequence>MRRKVFPSIVIAVHSPEVFHFNHRVPIINQFPLRDPKSIVFNNVSGNFEETAALAFPVDGNFLQLCLLFYHRTLFPSVGQAKRGLAPEQYYLVWRGGLTETIVTVAMISGPPLGSALYTAGGYSCPFVSFGSVIIFMSIASYYLISEDKSDSAESKIDPGNLTLKEYKGLLKLPAGAMVLVSVTCNVTADAFILIALSEHLVQGNCVTNL</sequence>
<dbReference type="Proteomes" id="UP000807504">
    <property type="component" value="Unassembled WGS sequence"/>
</dbReference>
<comment type="subcellular location">
    <subcellularLocation>
        <location evidence="1">Membrane</location>
        <topology evidence="1">Multi-pass membrane protein</topology>
    </subcellularLocation>
</comment>
<reference evidence="7" key="2">
    <citation type="submission" date="2020-06" db="EMBL/GenBank/DDBJ databases">
        <authorList>
            <person name="Sheffer M."/>
        </authorList>
    </citation>
    <scope>NUCLEOTIDE SEQUENCE</scope>
</reference>
<evidence type="ECO:0000313" key="7">
    <source>
        <dbReference type="EMBL" id="KAF8774278.1"/>
    </source>
</evidence>
<keyword evidence="3 6" id="KW-0812">Transmembrane</keyword>
<dbReference type="InterPro" id="IPR036259">
    <property type="entry name" value="MFS_trans_sf"/>
</dbReference>
<dbReference type="GO" id="GO:0016020">
    <property type="term" value="C:membrane"/>
    <property type="evidence" value="ECO:0007669"/>
    <property type="project" value="UniProtKB-SubCell"/>
</dbReference>
<name>A0A8T0EL30_ARGBR</name>
<organism evidence="7 8">
    <name type="scientific">Argiope bruennichi</name>
    <name type="common">Wasp spider</name>
    <name type="synonym">Aranea bruennichi</name>
    <dbReference type="NCBI Taxonomy" id="94029"/>
    <lineage>
        <taxon>Eukaryota</taxon>
        <taxon>Metazoa</taxon>
        <taxon>Ecdysozoa</taxon>
        <taxon>Arthropoda</taxon>
        <taxon>Chelicerata</taxon>
        <taxon>Arachnida</taxon>
        <taxon>Araneae</taxon>
        <taxon>Araneomorphae</taxon>
        <taxon>Entelegynae</taxon>
        <taxon>Araneoidea</taxon>
        <taxon>Araneidae</taxon>
        <taxon>Argiope</taxon>
    </lineage>
</organism>
<dbReference type="Gene3D" id="1.20.1250.20">
    <property type="entry name" value="MFS general substrate transporter like domains"/>
    <property type="match status" value="1"/>
</dbReference>
<dbReference type="InterPro" id="IPR050930">
    <property type="entry name" value="MFS_Vesicular_Transporter"/>
</dbReference>
<feature type="transmembrane region" description="Helical" evidence="6">
    <location>
        <begin position="121"/>
        <end position="145"/>
    </location>
</feature>
<feature type="transmembrane region" description="Helical" evidence="6">
    <location>
        <begin position="92"/>
        <end position="109"/>
    </location>
</feature>
<keyword evidence="2" id="KW-0813">Transport</keyword>
<evidence type="ECO:0000256" key="4">
    <source>
        <dbReference type="ARBA" id="ARBA00022989"/>
    </source>
</evidence>
<proteinExistence type="predicted"/>
<keyword evidence="4 6" id="KW-1133">Transmembrane helix</keyword>
<evidence type="ECO:0000256" key="1">
    <source>
        <dbReference type="ARBA" id="ARBA00004141"/>
    </source>
</evidence>
<dbReference type="PANTHER" id="PTHR23506:SF26">
    <property type="entry name" value="MFS-TYPE TRANSPORTER SLC18B1"/>
    <property type="match status" value="1"/>
</dbReference>
<reference evidence="7" key="1">
    <citation type="journal article" date="2020" name="bioRxiv">
        <title>Chromosome-level reference genome of the European wasp spider Argiope bruennichi: a resource for studies on range expansion and evolutionary adaptation.</title>
        <authorList>
            <person name="Sheffer M.M."/>
            <person name="Hoppe A."/>
            <person name="Krehenwinkel H."/>
            <person name="Uhl G."/>
            <person name="Kuss A.W."/>
            <person name="Jensen L."/>
            <person name="Jensen C."/>
            <person name="Gillespie R.G."/>
            <person name="Hoff K.J."/>
            <person name="Prost S."/>
        </authorList>
    </citation>
    <scope>NUCLEOTIDE SEQUENCE</scope>
</reference>
<evidence type="ECO:0000256" key="3">
    <source>
        <dbReference type="ARBA" id="ARBA00022692"/>
    </source>
</evidence>
<dbReference type="EMBL" id="JABXBU010002227">
    <property type="protein sequence ID" value="KAF8774278.1"/>
    <property type="molecule type" value="Genomic_DNA"/>
</dbReference>
<protein>
    <submittedName>
        <fullName evidence="7">Uncharacterized protein</fullName>
    </submittedName>
</protein>
<evidence type="ECO:0000256" key="2">
    <source>
        <dbReference type="ARBA" id="ARBA00022448"/>
    </source>
</evidence>
<evidence type="ECO:0000313" key="8">
    <source>
        <dbReference type="Proteomes" id="UP000807504"/>
    </source>
</evidence>
<evidence type="ECO:0000256" key="5">
    <source>
        <dbReference type="ARBA" id="ARBA00023136"/>
    </source>
</evidence>
<dbReference type="GO" id="GO:0022857">
    <property type="term" value="F:transmembrane transporter activity"/>
    <property type="evidence" value="ECO:0007669"/>
    <property type="project" value="TreeGrafter"/>
</dbReference>
<dbReference type="SUPFAM" id="SSF103473">
    <property type="entry name" value="MFS general substrate transporter"/>
    <property type="match status" value="1"/>
</dbReference>
<dbReference type="AlphaFoldDB" id="A0A8T0EL30"/>
<gene>
    <name evidence="7" type="ORF">HNY73_016846</name>
</gene>
<accession>A0A8T0EL30</accession>
<dbReference type="PANTHER" id="PTHR23506">
    <property type="entry name" value="GH10249P"/>
    <property type="match status" value="1"/>
</dbReference>